<evidence type="ECO:0000256" key="2">
    <source>
        <dbReference type="ARBA" id="ARBA00006285"/>
    </source>
</evidence>
<dbReference type="InterPro" id="IPR015883">
    <property type="entry name" value="Glyco_hydro_20_cat"/>
</dbReference>
<sequence length="767" mass="86661">MMNKYSIILFLVALTHVSCVQKKVEIGKVAIIPLPEKQLVGTGHFEINEGTSVTVETDAQMALANLFFDEFTTVSGWMPKVNIGGDGDIVFITEPTMAAEAYNLEVTPENIKIIAGSEAGFFYALQSLKQLLPVSFYSGKLQPNIVWGIPSVRIQDKPAFEWRGYMLDVSRHFFDKQQVKKVLDFMAESKLNRFHWHLADDQGWRVEIKSYPKLTEVGAWRMDYNTTDERISNWFGRPVQKPGEKPTYGGYYTQDDIKEIVAYAKERFIEVVPEIDMPGHAQAMVASYPEIGCVNSEKYVATGGVVKNNTLNPGKEETFVFAEKMLNEVMDLFPFNYMHIGGDECNKSQWLKDPDAQRRIKEEGLKDVYELQSYFIKRIEKIINARGKIMIGWDEILEGGLAPNATVMSWRGEEGGIEAAKMGHEVIMTPSNYCYIDLKQGHDDLEPNLGYSQLLLSTAYSCDVIPKGISEEEAGLIKGIQANMWTESISDWSKLTYMTFPRLYAIAESGWTSPRVKDWDNFTNRLQTQFLRLDKQGVRYAVSAYSPWIDHTGQGDNIEIALKTEVNNLDIYYTLDGSEPTMKSEQYSGNFKLNKSATIKARAFKDGQAVGYTSSMDFYVHKAAGVLNESPDLQKLTDLNYGKLNRSDPNWVSFKNGMDVTIKFDTLTAVKEVKFDALRFTIAGIYPPRNVEVHGSVNGMDFYKLGTVDKFEISSVQGRNEIPYEVAFDPVKVNYLRFIGKQINPIPKGHHMSGANAIILVDELVVE</sequence>
<dbReference type="GO" id="GO:0004563">
    <property type="term" value="F:beta-N-acetylhexosaminidase activity"/>
    <property type="evidence" value="ECO:0007669"/>
    <property type="project" value="UniProtKB-EC"/>
</dbReference>
<dbReference type="OrthoDB" id="9763537at2"/>
<dbReference type="InterPro" id="IPR059177">
    <property type="entry name" value="GH29D-like_dom"/>
</dbReference>
<evidence type="ECO:0000256" key="6">
    <source>
        <dbReference type="PIRSR" id="PIRSR625705-1"/>
    </source>
</evidence>
<name>A0A3S0BX11_9FLAO</name>
<dbReference type="InterPro" id="IPR025705">
    <property type="entry name" value="Beta_hexosaminidase_sua/sub"/>
</dbReference>
<dbReference type="EMBL" id="RQPJ01000005">
    <property type="protein sequence ID" value="RTE53573.1"/>
    <property type="molecule type" value="Genomic_DNA"/>
</dbReference>
<dbReference type="AlphaFoldDB" id="A0A3S0BX11"/>
<dbReference type="GO" id="GO:0016020">
    <property type="term" value="C:membrane"/>
    <property type="evidence" value="ECO:0007669"/>
    <property type="project" value="TreeGrafter"/>
</dbReference>
<feature type="active site" description="Proton donor" evidence="6">
    <location>
        <position position="344"/>
    </location>
</feature>
<keyword evidence="5" id="KW-0326">Glycosidase</keyword>
<evidence type="ECO:0000259" key="7">
    <source>
        <dbReference type="Pfam" id="PF00728"/>
    </source>
</evidence>
<feature type="domain" description="GH29D-like beta-sandwich" evidence="9">
    <location>
        <begin position="558"/>
        <end position="611"/>
    </location>
</feature>
<dbReference type="SUPFAM" id="SSF51445">
    <property type="entry name" value="(Trans)glycosidases"/>
    <property type="match status" value="1"/>
</dbReference>
<evidence type="ECO:0000256" key="5">
    <source>
        <dbReference type="ARBA" id="ARBA00023295"/>
    </source>
</evidence>
<evidence type="ECO:0000256" key="3">
    <source>
        <dbReference type="ARBA" id="ARBA00012663"/>
    </source>
</evidence>
<dbReference type="EC" id="3.2.1.52" evidence="3"/>
<evidence type="ECO:0000256" key="4">
    <source>
        <dbReference type="ARBA" id="ARBA00022801"/>
    </source>
</evidence>
<evidence type="ECO:0000313" key="10">
    <source>
        <dbReference type="EMBL" id="RTE53573.1"/>
    </source>
</evidence>
<proteinExistence type="inferred from homology"/>
<dbReference type="Pfam" id="PF02838">
    <property type="entry name" value="Glyco_hydro_20b"/>
    <property type="match status" value="1"/>
</dbReference>
<dbReference type="RefSeq" id="WP_126162468.1">
    <property type="nucleotide sequence ID" value="NZ_RQPJ01000005.1"/>
</dbReference>
<organism evidence="10 11">
    <name type="scientific">Arenibacter aquaticus</name>
    <dbReference type="NCBI Taxonomy" id="2489054"/>
    <lineage>
        <taxon>Bacteria</taxon>
        <taxon>Pseudomonadati</taxon>
        <taxon>Bacteroidota</taxon>
        <taxon>Flavobacteriia</taxon>
        <taxon>Flavobacteriales</taxon>
        <taxon>Flavobacteriaceae</taxon>
        <taxon>Arenibacter</taxon>
    </lineage>
</organism>
<feature type="domain" description="Beta-hexosaminidase bacterial type N-terminal" evidence="8">
    <location>
        <begin position="29"/>
        <end position="156"/>
    </location>
</feature>
<dbReference type="InterPro" id="IPR015882">
    <property type="entry name" value="HEX_bac_N"/>
</dbReference>
<dbReference type="PANTHER" id="PTHR22600:SF57">
    <property type="entry name" value="BETA-N-ACETYLHEXOSAMINIDASE"/>
    <property type="match status" value="1"/>
</dbReference>
<feature type="domain" description="Glycoside hydrolase family 20 catalytic" evidence="7">
    <location>
        <begin position="160"/>
        <end position="513"/>
    </location>
</feature>
<reference evidence="10 11" key="1">
    <citation type="submission" date="2018-11" db="EMBL/GenBank/DDBJ databases">
        <title>Arenibacter aquaticus sp.nov., a marine bacterium isolated from surface seawater in the South China Sea.</title>
        <authorList>
            <person name="Guo J."/>
            <person name="Sun J."/>
        </authorList>
    </citation>
    <scope>NUCLEOTIDE SEQUENCE [LARGE SCALE GENOMIC DNA]</scope>
    <source>
        <strain evidence="10 11">GUO666</strain>
    </source>
</reference>
<protein>
    <recommendedName>
        <fullName evidence="3">beta-N-acetylhexosaminidase</fullName>
        <ecNumber evidence="3">3.2.1.52</ecNumber>
    </recommendedName>
</protein>
<dbReference type="GO" id="GO:0005975">
    <property type="term" value="P:carbohydrate metabolic process"/>
    <property type="evidence" value="ECO:0007669"/>
    <property type="project" value="InterPro"/>
</dbReference>
<dbReference type="Gene3D" id="3.30.379.10">
    <property type="entry name" value="Chitobiase/beta-hexosaminidase domain 2-like"/>
    <property type="match status" value="1"/>
</dbReference>
<gene>
    <name evidence="10" type="ORF">EHW67_11245</name>
</gene>
<evidence type="ECO:0000259" key="9">
    <source>
        <dbReference type="Pfam" id="PF13290"/>
    </source>
</evidence>
<dbReference type="Pfam" id="PF00728">
    <property type="entry name" value="Glyco_hydro_20"/>
    <property type="match status" value="1"/>
</dbReference>
<evidence type="ECO:0000256" key="1">
    <source>
        <dbReference type="ARBA" id="ARBA00001231"/>
    </source>
</evidence>
<dbReference type="Proteomes" id="UP000267585">
    <property type="component" value="Unassembled WGS sequence"/>
</dbReference>
<dbReference type="GO" id="GO:0030203">
    <property type="term" value="P:glycosaminoglycan metabolic process"/>
    <property type="evidence" value="ECO:0007669"/>
    <property type="project" value="TreeGrafter"/>
</dbReference>
<keyword evidence="4" id="KW-0378">Hydrolase</keyword>
<evidence type="ECO:0000259" key="8">
    <source>
        <dbReference type="Pfam" id="PF02838"/>
    </source>
</evidence>
<dbReference type="SUPFAM" id="SSF55545">
    <property type="entry name" value="beta-N-acetylhexosaminidase-like domain"/>
    <property type="match status" value="1"/>
</dbReference>
<keyword evidence="11" id="KW-1185">Reference proteome</keyword>
<dbReference type="Pfam" id="PF13290">
    <property type="entry name" value="CHB_HEX_C_1"/>
    <property type="match status" value="1"/>
</dbReference>
<accession>A0A3S0BX11</accession>
<comment type="caution">
    <text evidence="10">The sequence shown here is derived from an EMBL/GenBank/DDBJ whole genome shotgun (WGS) entry which is preliminary data.</text>
</comment>
<comment type="similarity">
    <text evidence="2">Belongs to the glycosyl hydrolase 20 family.</text>
</comment>
<dbReference type="PANTHER" id="PTHR22600">
    <property type="entry name" value="BETA-HEXOSAMINIDASE"/>
    <property type="match status" value="1"/>
</dbReference>
<dbReference type="PRINTS" id="PR00738">
    <property type="entry name" value="GLHYDRLASE20"/>
</dbReference>
<dbReference type="CDD" id="cd06563">
    <property type="entry name" value="GH20_chitobiase-like"/>
    <property type="match status" value="1"/>
</dbReference>
<dbReference type="InterPro" id="IPR029018">
    <property type="entry name" value="Hex-like_dom2"/>
</dbReference>
<comment type="catalytic activity">
    <reaction evidence="1">
        <text>Hydrolysis of terminal non-reducing N-acetyl-D-hexosamine residues in N-acetyl-beta-D-hexosaminides.</text>
        <dbReference type="EC" id="3.2.1.52"/>
    </reaction>
</comment>
<dbReference type="Gene3D" id="3.20.20.80">
    <property type="entry name" value="Glycosidases"/>
    <property type="match status" value="1"/>
</dbReference>
<evidence type="ECO:0000313" key="11">
    <source>
        <dbReference type="Proteomes" id="UP000267585"/>
    </source>
</evidence>
<dbReference type="InterPro" id="IPR017853">
    <property type="entry name" value="GH"/>
</dbReference>